<proteinExistence type="predicted"/>
<sequence>MGGLFDTTAGLMDRRSMVATFVPLVLYLVTVGAVVVSGVGLGAAVSWWSGLGTDAKVFLPVLVLVGVLLAAQIMAAVLPSLMRLFEGYWESLPLGAVLARRGRRRHDSRYERLVRGDPRRLLYPVQKDRFLPTRLGNILRSAEEHSDERYGIASVVAWPRLYPTLPEPFQQSLAAASADLELLIVIAALGVSFAATGGALAMVLLPWYGVLACVWGGLATAWLGYLAAVRAAEPYGALYRAAFDVHRWGLLDVMGLSRPSGYQQEAEQWRQLSKLWAQGSVDTEGAHHLGYPERDTAAEAEAEAEAGAEAPPPPPESTLAEGPEPHVPDLPQRRPSPPGTGRTRSAAPGRIAAAVVLGILLAVAGQAVRDRPKPVLAGQALPAYRILTASDLRGSGREAFVDRYPLRPVPEGAKVTSGLLGPPIKKSMIAGKGVVTLKPKQFLPGTAAPGAVGSLRVMGRPMLLIKDVLILDLPGGGEGGRLVAAVPLAELDRLLERSSTSEVYFVTE</sequence>
<feature type="transmembrane region" description="Helical" evidence="2">
    <location>
        <begin position="180"/>
        <end position="201"/>
    </location>
</feature>
<feature type="region of interest" description="Disordered" evidence="1">
    <location>
        <begin position="296"/>
        <end position="346"/>
    </location>
</feature>
<dbReference type="OrthoDB" id="529448at2"/>
<feature type="transmembrane region" description="Helical" evidence="2">
    <location>
        <begin position="207"/>
        <end position="228"/>
    </location>
</feature>
<protein>
    <submittedName>
        <fullName evidence="3">Uncharacterized protein</fullName>
    </submittedName>
</protein>
<feature type="transmembrane region" description="Helical" evidence="2">
    <location>
        <begin position="351"/>
        <end position="368"/>
    </location>
</feature>
<keyword evidence="2" id="KW-0472">Membrane</keyword>
<gene>
    <name evidence="3" type="ORF">EDD29_5280</name>
</gene>
<organism evidence="3 4">
    <name type="scientific">Actinocorallia herbida</name>
    <dbReference type="NCBI Taxonomy" id="58109"/>
    <lineage>
        <taxon>Bacteria</taxon>
        <taxon>Bacillati</taxon>
        <taxon>Actinomycetota</taxon>
        <taxon>Actinomycetes</taxon>
        <taxon>Streptosporangiales</taxon>
        <taxon>Thermomonosporaceae</taxon>
        <taxon>Actinocorallia</taxon>
    </lineage>
</organism>
<keyword evidence="2" id="KW-0812">Transmembrane</keyword>
<keyword evidence="4" id="KW-1185">Reference proteome</keyword>
<dbReference type="Proteomes" id="UP000272400">
    <property type="component" value="Unassembled WGS sequence"/>
</dbReference>
<evidence type="ECO:0000313" key="4">
    <source>
        <dbReference type="Proteomes" id="UP000272400"/>
    </source>
</evidence>
<feature type="transmembrane region" description="Helical" evidence="2">
    <location>
        <begin position="21"/>
        <end position="45"/>
    </location>
</feature>
<evidence type="ECO:0000256" key="2">
    <source>
        <dbReference type="SAM" id="Phobius"/>
    </source>
</evidence>
<dbReference type="RefSeq" id="WP_123666916.1">
    <property type="nucleotide sequence ID" value="NZ_RJKE01000001.1"/>
</dbReference>
<reference evidence="3 4" key="1">
    <citation type="submission" date="2018-11" db="EMBL/GenBank/DDBJ databases">
        <title>Sequencing the genomes of 1000 actinobacteria strains.</title>
        <authorList>
            <person name="Klenk H.-P."/>
        </authorList>
    </citation>
    <scope>NUCLEOTIDE SEQUENCE [LARGE SCALE GENOMIC DNA]</scope>
    <source>
        <strain evidence="3 4">DSM 44254</strain>
    </source>
</reference>
<name>A0A3N1D2E4_9ACTN</name>
<dbReference type="AlphaFoldDB" id="A0A3N1D2E4"/>
<dbReference type="EMBL" id="RJKE01000001">
    <property type="protein sequence ID" value="ROO87656.1"/>
    <property type="molecule type" value="Genomic_DNA"/>
</dbReference>
<accession>A0A3N1D2E4</accession>
<evidence type="ECO:0000313" key="3">
    <source>
        <dbReference type="EMBL" id="ROO87656.1"/>
    </source>
</evidence>
<comment type="caution">
    <text evidence="3">The sequence shown here is derived from an EMBL/GenBank/DDBJ whole genome shotgun (WGS) entry which is preliminary data.</text>
</comment>
<keyword evidence="2" id="KW-1133">Transmembrane helix</keyword>
<evidence type="ECO:0000256" key="1">
    <source>
        <dbReference type="SAM" id="MobiDB-lite"/>
    </source>
</evidence>
<feature type="transmembrane region" description="Helical" evidence="2">
    <location>
        <begin position="57"/>
        <end position="78"/>
    </location>
</feature>